<dbReference type="InterPro" id="IPR000477">
    <property type="entry name" value="RT_dom"/>
</dbReference>
<keyword evidence="3" id="KW-0548">Nucleotidyltransferase</keyword>
<gene>
    <name evidence="3" type="ORF">ElyMa_005994300</name>
</gene>
<organism evidence="3 4">
    <name type="scientific">Elysia marginata</name>
    <dbReference type="NCBI Taxonomy" id="1093978"/>
    <lineage>
        <taxon>Eukaryota</taxon>
        <taxon>Metazoa</taxon>
        <taxon>Spiralia</taxon>
        <taxon>Lophotrochozoa</taxon>
        <taxon>Mollusca</taxon>
        <taxon>Gastropoda</taxon>
        <taxon>Heterobranchia</taxon>
        <taxon>Euthyneura</taxon>
        <taxon>Panpulmonata</taxon>
        <taxon>Sacoglossa</taxon>
        <taxon>Placobranchoidea</taxon>
        <taxon>Plakobranchidae</taxon>
        <taxon>Elysia</taxon>
    </lineage>
</organism>
<dbReference type="SUPFAM" id="SSF56672">
    <property type="entry name" value="DNA/RNA polymerases"/>
    <property type="match status" value="1"/>
</dbReference>
<keyword evidence="4" id="KW-1185">Reference proteome</keyword>
<dbReference type="EMBL" id="BMAT01012050">
    <property type="protein sequence ID" value="GFR84260.1"/>
    <property type="molecule type" value="Genomic_DNA"/>
</dbReference>
<feature type="region of interest" description="Disordered" evidence="1">
    <location>
        <begin position="450"/>
        <end position="483"/>
    </location>
</feature>
<accession>A0AAV4GIL8</accession>
<feature type="domain" description="Reverse transcriptase" evidence="2">
    <location>
        <begin position="109"/>
        <end position="380"/>
    </location>
</feature>
<evidence type="ECO:0000313" key="4">
    <source>
        <dbReference type="Proteomes" id="UP000762676"/>
    </source>
</evidence>
<keyword evidence="3" id="KW-0808">Transferase</keyword>
<dbReference type="PANTHER" id="PTHR36688">
    <property type="entry name" value="ENDO/EXONUCLEASE/PHOSPHATASE DOMAIN-CONTAINING PROTEIN"/>
    <property type="match status" value="1"/>
</dbReference>
<sequence length="483" mass="55424">MNTAQLKLSGNMQKDAKAFNQAIIDAAKVSIPRGYRKNYKPYWTPALEKLHKDLGLLKDKLIQEPSDSNTIAYNRAQAIFKREKLKQCRENWQKTTDSLNMDKEDLFNNSWRTGCVPEVWKEAHIIPIHKNGKSKTDPISYRPISLISCVGKLLEKIINKRLVYHLETNGIIPPTQSGFRKNKTTEDQLTYFVQSIENAFQEQKSMLSVFFDLSKAFDTVWKDGLRLKLLQSNIQGTMYKWISNFLHNRTARVKLDGKYYSKQVIMKEGVPQGSAISPTLFLVYINDITSAITPYVKHTLHADDFAIWSTAEYATTAKVRVQATVDKVFKWSQDWGLTINLNKTVTTKFSLKIKERDVTLTMNGQPLPTEDTPTFLGITLDKRLTWKPHIQKINQKAICRSQIMKKLSGTKWGANSKILRQVYQGYMIHQTSHGICITCLEYSSNIQPHIPFQDSESESQDSPWSHQINANQRTTQTSRNGHS</sequence>
<proteinExistence type="predicted"/>
<reference evidence="3 4" key="1">
    <citation type="journal article" date="2021" name="Elife">
        <title>Chloroplast acquisition without the gene transfer in kleptoplastic sea slugs, Plakobranchus ocellatus.</title>
        <authorList>
            <person name="Maeda T."/>
            <person name="Takahashi S."/>
            <person name="Yoshida T."/>
            <person name="Shimamura S."/>
            <person name="Takaki Y."/>
            <person name="Nagai Y."/>
            <person name="Toyoda A."/>
            <person name="Suzuki Y."/>
            <person name="Arimoto A."/>
            <person name="Ishii H."/>
            <person name="Satoh N."/>
            <person name="Nishiyama T."/>
            <person name="Hasebe M."/>
            <person name="Maruyama T."/>
            <person name="Minagawa J."/>
            <person name="Obokata J."/>
            <person name="Shigenobu S."/>
        </authorList>
    </citation>
    <scope>NUCLEOTIDE SEQUENCE [LARGE SCALE GENOMIC DNA]</scope>
</reference>
<dbReference type="InterPro" id="IPR043502">
    <property type="entry name" value="DNA/RNA_pol_sf"/>
</dbReference>
<feature type="compositionally biased region" description="Polar residues" evidence="1">
    <location>
        <begin position="460"/>
        <end position="483"/>
    </location>
</feature>
<dbReference type="Proteomes" id="UP000762676">
    <property type="component" value="Unassembled WGS sequence"/>
</dbReference>
<dbReference type="AlphaFoldDB" id="A0AAV4GIL8"/>
<dbReference type="GO" id="GO:0003964">
    <property type="term" value="F:RNA-directed DNA polymerase activity"/>
    <property type="evidence" value="ECO:0007669"/>
    <property type="project" value="UniProtKB-KW"/>
</dbReference>
<dbReference type="PANTHER" id="PTHR36688:SF1">
    <property type="entry name" value="ENDONUCLEASE_EXONUCLEASE_PHOSPHATASE DOMAIN-CONTAINING PROTEIN"/>
    <property type="match status" value="1"/>
</dbReference>
<evidence type="ECO:0000259" key="2">
    <source>
        <dbReference type="PROSITE" id="PS50878"/>
    </source>
</evidence>
<dbReference type="Pfam" id="PF00078">
    <property type="entry name" value="RVT_1"/>
    <property type="match status" value="1"/>
</dbReference>
<evidence type="ECO:0000256" key="1">
    <source>
        <dbReference type="SAM" id="MobiDB-lite"/>
    </source>
</evidence>
<dbReference type="PROSITE" id="PS50878">
    <property type="entry name" value="RT_POL"/>
    <property type="match status" value="1"/>
</dbReference>
<keyword evidence="3" id="KW-0695">RNA-directed DNA polymerase</keyword>
<evidence type="ECO:0000313" key="3">
    <source>
        <dbReference type="EMBL" id="GFR84260.1"/>
    </source>
</evidence>
<dbReference type="InterPro" id="IPR052560">
    <property type="entry name" value="RdDP_mobile_element"/>
</dbReference>
<protein>
    <submittedName>
        <fullName evidence="3">Reverse transcriptase</fullName>
    </submittedName>
</protein>
<comment type="caution">
    <text evidence="3">The sequence shown here is derived from an EMBL/GenBank/DDBJ whole genome shotgun (WGS) entry which is preliminary data.</text>
</comment>
<dbReference type="CDD" id="cd01650">
    <property type="entry name" value="RT_nLTR_like"/>
    <property type="match status" value="1"/>
</dbReference>
<dbReference type="Gene3D" id="3.30.70.270">
    <property type="match status" value="1"/>
</dbReference>
<name>A0AAV4GIL8_9GAST</name>
<dbReference type="InterPro" id="IPR043128">
    <property type="entry name" value="Rev_trsase/Diguanyl_cyclase"/>
</dbReference>